<feature type="region of interest" description="Disordered" evidence="1">
    <location>
        <begin position="284"/>
        <end position="355"/>
    </location>
</feature>
<dbReference type="InterPro" id="IPR036397">
    <property type="entry name" value="RNaseH_sf"/>
</dbReference>
<dbReference type="AlphaFoldDB" id="A0AAN6GB70"/>
<feature type="region of interest" description="Disordered" evidence="1">
    <location>
        <begin position="404"/>
        <end position="439"/>
    </location>
</feature>
<feature type="region of interest" description="Disordered" evidence="1">
    <location>
        <begin position="206"/>
        <end position="240"/>
    </location>
</feature>
<keyword evidence="4" id="KW-1185">Reference proteome</keyword>
<reference evidence="3" key="1">
    <citation type="journal article" date="2023" name="PhytoFront">
        <title>Draft Genome Resources of Seven Strains of Tilletia horrida, Causal Agent of Kernel Smut of Rice.</title>
        <authorList>
            <person name="Khanal S."/>
            <person name="Antony Babu S."/>
            <person name="Zhou X.G."/>
        </authorList>
    </citation>
    <scope>NUCLEOTIDE SEQUENCE</scope>
    <source>
        <strain evidence="3">TX3</strain>
    </source>
</reference>
<name>A0AAN6GB70_9BASI</name>
<feature type="compositionally biased region" description="Acidic residues" evidence="1">
    <location>
        <begin position="554"/>
        <end position="564"/>
    </location>
</feature>
<protein>
    <recommendedName>
        <fullName evidence="2">Ribonuclease H1 N-terminal domain-containing protein</fullName>
    </recommendedName>
</protein>
<dbReference type="SUPFAM" id="SSF53098">
    <property type="entry name" value="Ribonuclease H-like"/>
    <property type="match status" value="1"/>
</dbReference>
<feature type="region of interest" description="Disordered" evidence="1">
    <location>
        <begin position="131"/>
        <end position="150"/>
    </location>
</feature>
<sequence>MPFWAIRRGRTRGVLDNLTDTLAAIRAFPHASHAPFDDEDDAWAFVLAPRVHAHCVTILNGSGQCSYGITWNERAFEGPQYEESGVYDCPDWGELERVELLTILRALELCPDKGDRVVVSISSRNTFETLSTHVKPTSPSGPEPDSSSGKHALHDLLHRILAICQTMAHWPRFELCPLHEDNPTVRRAHRLAWDAASHTSRCALEAHDLPSKSSPSTHSSGTPTSINPPSSTPISSSVSSSTSSAAHKLWATRLQLDEDDDGLITPKSSDPRAAYFFPLKSPASSGAGSASAMPRSAGLDSTSSASSSSPAPASDFPTGTATSPPSTGTFSRPNIHPTYRGGAPLPPRSTNTTGMLATTTSTFRSSSPVLVPTLMRSAVTGAYVALAPRPGGAVSMREWAPLGGDGVERERGGRSSAQNASRHRLSASTSSIRTRPTVPLLLDDADAEGEAGTQSPLARSSLAFYTSLLDEPNDLVESIEQMRPLRCPLAYSGSSSSSSGGSSSGSFSSSSSGSDGNGDGDGNEGEDDNEEEKGKEEEDEQVEEAAGRQHLPSSDEEEAQDDSDASTPNGRDDQAACLPRARSSHLHFPGPSSAGSSHTTQPTSPLSPFSPSGPRAGSLRLEDLMNFHERVEVEGEPCSQPEKSVLREDEGPVLGKDGVGGPQAEHLRGRSMSAVVEEEVKRAMEETVLHGT</sequence>
<dbReference type="InterPro" id="IPR011320">
    <property type="entry name" value="RNase_H1_N"/>
</dbReference>
<proteinExistence type="predicted"/>
<feature type="region of interest" description="Disordered" evidence="1">
    <location>
        <begin position="632"/>
        <end position="673"/>
    </location>
</feature>
<evidence type="ECO:0000256" key="1">
    <source>
        <dbReference type="SAM" id="MobiDB-lite"/>
    </source>
</evidence>
<organism evidence="3 4">
    <name type="scientific">Tilletia horrida</name>
    <dbReference type="NCBI Taxonomy" id="155126"/>
    <lineage>
        <taxon>Eukaryota</taxon>
        <taxon>Fungi</taxon>
        <taxon>Dikarya</taxon>
        <taxon>Basidiomycota</taxon>
        <taxon>Ustilaginomycotina</taxon>
        <taxon>Exobasidiomycetes</taxon>
        <taxon>Tilletiales</taxon>
        <taxon>Tilletiaceae</taxon>
        <taxon>Tilletia</taxon>
    </lineage>
</organism>
<accession>A0AAN6GB70</accession>
<evidence type="ECO:0000259" key="2">
    <source>
        <dbReference type="Pfam" id="PF01693"/>
    </source>
</evidence>
<dbReference type="Proteomes" id="UP001176521">
    <property type="component" value="Unassembled WGS sequence"/>
</dbReference>
<evidence type="ECO:0000313" key="4">
    <source>
        <dbReference type="Proteomes" id="UP001176521"/>
    </source>
</evidence>
<feature type="compositionally biased region" description="Acidic residues" evidence="1">
    <location>
        <begin position="521"/>
        <end position="543"/>
    </location>
</feature>
<comment type="caution">
    <text evidence="3">The sequence shown here is derived from an EMBL/GenBank/DDBJ whole genome shotgun (WGS) entry which is preliminary data.</text>
</comment>
<feature type="compositionally biased region" description="Low complexity" evidence="1">
    <location>
        <begin position="211"/>
        <end position="240"/>
    </location>
</feature>
<dbReference type="Pfam" id="PF01693">
    <property type="entry name" value="Cauli_VI"/>
    <property type="match status" value="1"/>
</dbReference>
<dbReference type="EMBL" id="JAPDMQ010000194">
    <property type="protein sequence ID" value="KAK0531138.1"/>
    <property type="molecule type" value="Genomic_DNA"/>
</dbReference>
<dbReference type="InterPro" id="IPR012337">
    <property type="entry name" value="RNaseH-like_sf"/>
</dbReference>
<feature type="compositionally biased region" description="Polar residues" evidence="1">
    <location>
        <begin position="415"/>
        <end position="434"/>
    </location>
</feature>
<dbReference type="GO" id="GO:0003676">
    <property type="term" value="F:nucleic acid binding"/>
    <property type="evidence" value="ECO:0007669"/>
    <property type="project" value="InterPro"/>
</dbReference>
<feature type="compositionally biased region" description="Low complexity" evidence="1">
    <location>
        <begin position="136"/>
        <end position="147"/>
    </location>
</feature>
<feature type="compositionally biased region" description="Low complexity" evidence="1">
    <location>
        <begin position="492"/>
        <end position="514"/>
    </location>
</feature>
<dbReference type="Gene3D" id="3.40.970.10">
    <property type="entry name" value="Ribonuclease H1, N-terminal domain"/>
    <property type="match status" value="1"/>
</dbReference>
<dbReference type="Gene3D" id="3.30.420.10">
    <property type="entry name" value="Ribonuclease H-like superfamily/Ribonuclease H"/>
    <property type="match status" value="1"/>
</dbReference>
<feature type="region of interest" description="Disordered" evidence="1">
    <location>
        <begin position="490"/>
        <end position="618"/>
    </location>
</feature>
<dbReference type="InterPro" id="IPR037056">
    <property type="entry name" value="RNase_H1_N_sf"/>
</dbReference>
<feature type="compositionally biased region" description="Polar residues" evidence="1">
    <location>
        <begin position="593"/>
        <end position="610"/>
    </location>
</feature>
<feature type="compositionally biased region" description="Low complexity" evidence="1">
    <location>
        <begin position="284"/>
        <end position="331"/>
    </location>
</feature>
<gene>
    <name evidence="3" type="ORF">OC842_003701</name>
</gene>
<feature type="domain" description="Ribonuclease H1 N-terminal" evidence="2">
    <location>
        <begin position="2"/>
        <end position="45"/>
    </location>
</feature>
<evidence type="ECO:0000313" key="3">
    <source>
        <dbReference type="EMBL" id="KAK0531138.1"/>
    </source>
</evidence>